<name>A0A1L3LSB7_9HYPH</name>
<dbReference type="Proteomes" id="UP000182306">
    <property type="component" value="Plasmid A"/>
</dbReference>
<protein>
    <submittedName>
        <fullName evidence="1">Replication protein B</fullName>
    </submittedName>
</protein>
<dbReference type="KEGG" id="same:SAMCFNEI73_pA0002"/>
<dbReference type="AlphaFoldDB" id="A0A1L3LSB7"/>
<keyword evidence="1" id="KW-0614">Plasmid</keyword>
<keyword evidence="2" id="KW-1185">Reference proteome</keyword>
<accession>A0A1L3LSB7</accession>
<evidence type="ECO:0000313" key="2">
    <source>
        <dbReference type="Proteomes" id="UP000182306"/>
    </source>
</evidence>
<reference evidence="1 2" key="1">
    <citation type="submission" date="2015-10" db="EMBL/GenBank/DDBJ databases">
        <title>Genomic differences between typical nodule nitrogen-fixing rhizobial strains and those coming from bean seeds.</title>
        <authorList>
            <person name="Peralta H."/>
            <person name="Aguilar-Vera A."/>
            <person name="Diaz R."/>
            <person name="Mora Y."/>
            <person name="Martinez-Batallar G."/>
            <person name="Salazar E."/>
            <person name="Vargas-Lagunas C."/>
            <person name="Encarnacion S."/>
            <person name="Girard L."/>
            <person name="Mora J."/>
        </authorList>
    </citation>
    <scope>NUCLEOTIDE SEQUENCE [LARGE SCALE GENOMIC DNA]</scope>
    <source>
        <strain evidence="1 2">CFNEI 73</strain>
        <plasmid evidence="1 2">A</plasmid>
    </source>
</reference>
<proteinExistence type="predicted"/>
<dbReference type="EMBL" id="CP013108">
    <property type="protein sequence ID" value="APG92979.1"/>
    <property type="molecule type" value="Genomic_DNA"/>
</dbReference>
<organism evidence="1 2">
    <name type="scientific">Sinorhizobium americanum</name>
    <dbReference type="NCBI Taxonomy" id="194963"/>
    <lineage>
        <taxon>Bacteria</taxon>
        <taxon>Pseudomonadati</taxon>
        <taxon>Pseudomonadota</taxon>
        <taxon>Alphaproteobacteria</taxon>
        <taxon>Hyphomicrobiales</taxon>
        <taxon>Rhizobiaceae</taxon>
        <taxon>Sinorhizobium/Ensifer group</taxon>
        <taxon>Sinorhizobium</taxon>
    </lineage>
</organism>
<gene>
    <name evidence="1" type="primary">repB</name>
    <name evidence="1" type="ORF">SAMCFNEI73_pA0002</name>
</gene>
<evidence type="ECO:0000313" key="1">
    <source>
        <dbReference type="EMBL" id="APG92979.1"/>
    </source>
</evidence>
<geneLocation type="plasmid" evidence="1 2">
    <name>A</name>
</geneLocation>
<sequence>MREKATLYEGEIIAIAILLALENDRILITEIPCYRLELNAQEFGGCESTATEYDLKRLGGSLH</sequence>